<keyword evidence="1" id="KW-0966">Cell projection</keyword>
<dbReference type="EMBL" id="CP053840">
    <property type="protein sequence ID" value="QKF68059.1"/>
    <property type="molecule type" value="Genomic_DNA"/>
</dbReference>
<dbReference type="Proteomes" id="UP000503482">
    <property type="component" value="Chromosome"/>
</dbReference>
<accession>A0AAE7BCV4</accession>
<dbReference type="RefSeq" id="WP_128359666.1">
    <property type="nucleotide sequence ID" value="NZ_CP053840.1"/>
</dbReference>
<evidence type="ECO:0000313" key="2">
    <source>
        <dbReference type="Proteomes" id="UP000503482"/>
    </source>
</evidence>
<evidence type="ECO:0000313" key="1">
    <source>
        <dbReference type="EMBL" id="QKF68059.1"/>
    </source>
</evidence>
<proteinExistence type="predicted"/>
<keyword evidence="1" id="KW-0969">Cilium</keyword>
<reference evidence="1 2" key="1">
    <citation type="submission" date="2020-05" db="EMBL/GenBank/DDBJ databases">
        <title>Complete genome sequencing of Campylobacter and Arcobacter type strains.</title>
        <authorList>
            <person name="Miller W.G."/>
            <person name="Yee E."/>
        </authorList>
    </citation>
    <scope>NUCLEOTIDE SEQUENCE [LARGE SCALE GENOMIC DNA]</scope>
    <source>
        <strain evidence="1 2">LMG 26156</strain>
    </source>
</reference>
<organism evidence="1 2">
    <name type="scientific">Arcobacter venerupis</name>
    <dbReference type="NCBI Taxonomy" id="1054033"/>
    <lineage>
        <taxon>Bacteria</taxon>
        <taxon>Pseudomonadati</taxon>
        <taxon>Campylobacterota</taxon>
        <taxon>Epsilonproteobacteria</taxon>
        <taxon>Campylobacterales</taxon>
        <taxon>Arcobacteraceae</taxon>
        <taxon>Arcobacter</taxon>
    </lineage>
</organism>
<dbReference type="AlphaFoldDB" id="A0AAE7BCV4"/>
<gene>
    <name evidence="1" type="ORF">AVENP_2563</name>
</gene>
<keyword evidence="1" id="KW-0282">Flagellum</keyword>
<name>A0AAE7BCV4_9BACT</name>
<keyword evidence="2" id="KW-1185">Reference proteome</keyword>
<sequence>MEIGTNNVINQDLLQSSKLSNIKQENLKNNDDEQLKKVCNDFESFFLNQIMDVSLRSTKVAGEGAGSDIIKGMYTQAIADNSSGSLGISNMLYEFLTKNNK</sequence>
<dbReference type="KEGG" id="avp:AVENP_2563"/>
<protein>
    <submittedName>
        <fullName evidence="1">Flagellar rod assembly protein FlgJ</fullName>
    </submittedName>
</protein>